<comment type="subunit">
    <text evidence="10">Component of an histone acetyltransferase complex. Interacts with H3K4me3 and to a lesser extent with H3K4me2.</text>
</comment>
<evidence type="ECO:0000256" key="6">
    <source>
        <dbReference type="ARBA" id="ARBA00023242"/>
    </source>
</evidence>
<feature type="region of interest" description="Disordered" evidence="11">
    <location>
        <begin position="366"/>
        <end position="398"/>
    </location>
</feature>
<dbReference type="Proteomes" id="UP000249723">
    <property type="component" value="Unassembled WGS sequence"/>
</dbReference>
<reference evidence="14" key="1">
    <citation type="submission" date="2016-10" db="EMBL/GenBank/DDBJ databases">
        <authorList>
            <person name="Jeantristanb JTB J.-T."/>
            <person name="Ricardo R."/>
        </authorList>
    </citation>
    <scope>NUCLEOTIDE SEQUENCE [LARGE SCALE GENOMIC DNA]</scope>
</reference>
<dbReference type="EMBL" id="FMWP01000014">
    <property type="protein sequence ID" value="SCZ90257.1"/>
    <property type="molecule type" value="Genomic_DNA"/>
</dbReference>
<dbReference type="PROSITE" id="PS50016">
    <property type="entry name" value="ZF_PHD_2"/>
    <property type="match status" value="1"/>
</dbReference>
<sequence>MAEDAAALLADFVSSLDNLPSEVQHILQEIGHKEARTNDVKNKALSRDQAIQKHARPLASGGQGLLEPNPKEDELIKKIRSVPDDRVVCSCTSLSDSARGRCSHHRLDLDKAETSAKEKVALAERGVKLISRHLTRLQSQLELVTSAIPPLPTLPSFDPVMPILPTPTPVSQPPNPNFNPNQASQTSFGAYNHPGTPGGGVNFQLQSQAQRKPAQGANLGTPAQPSPMQIPMLQGQIQQHLAAHSPQGQYGFATGAGIATGAGGPGTPMGGAARGGQIINRPGTGARPPNQYPAQQAGTPLSANSNPLLHLQQTLGGGATGAANLAMLQQQQQQQQQQHAHMQQQQHQLRIQQQAHAMQQQQLANQQQLQQLQQQHGANAANNKRKRQDEEVEAAEVEAEGEDLTPYCFCHRPSFGEMIGCDAPNCQIEWFHLSCVGLKSTPEGSWYCRDCEPKMQKGASRKRR</sequence>
<dbReference type="Gene3D" id="3.30.40.10">
    <property type="entry name" value="Zinc/RING finger domain, C3HC4 (zinc finger)"/>
    <property type="match status" value="1"/>
</dbReference>
<dbReference type="CDD" id="cd15505">
    <property type="entry name" value="PHD_ING"/>
    <property type="match status" value="1"/>
</dbReference>
<evidence type="ECO:0000313" key="14">
    <source>
        <dbReference type="Proteomes" id="UP000249723"/>
    </source>
</evidence>
<keyword evidence="4 9" id="KW-0863">Zinc-finger</keyword>
<feature type="binding site" evidence="8">
    <location>
        <position position="408"/>
    </location>
    <ligand>
        <name>Zn(2+)</name>
        <dbReference type="ChEBI" id="CHEBI:29105"/>
        <label>1</label>
    </ligand>
</feature>
<evidence type="ECO:0000256" key="9">
    <source>
        <dbReference type="PROSITE-ProRule" id="PRU00146"/>
    </source>
</evidence>
<dbReference type="InterPro" id="IPR028651">
    <property type="entry name" value="ING_fam"/>
</dbReference>
<dbReference type="OrthoDB" id="5411773at2759"/>
<feature type="compositionally biased region" description="Polar residues" evidence="11">
    <location>
        <begin position="292"/>
        <end position="306"/>
    </location>
</feature>
<protein>
    <recommendedName>
        <fullName evidence="10">Chromatin modification-related protein</fullName>
    </recommendedName>
</protein>
<evidence type="ECO:0000256" key="3">
    <source>
        <dbReference type="ARBA" id="ARBA00022723"/>
    </source>
</evidence>
<comment type="subcellular location">
    <subcellularLocation>
        <location evidence="1 10">Nucleus</location>
    </subcellularLocation>
</comment>
<dbReference type="SMART" id="SM01408">
    <property type="entry name" value="ING"/>
    <property type="match status" value="1"/>
</dbReference>
<feature type="site" description="Histone H3K4me3 binding" evidence="7">
    <location>
        <position position="430"/>
    </location>
</feature>
<evidence type="ECO:0000256" key="7">
    <source>
        <dbReference type="PIRSR" id="PIRSR628651-50"/>
    </source>
</evidence>
<evidence type="ECO:0000256" key="11">
    <source>
        <dbReference type="SAM" id="MobiDB-lite"/>
    </source>
</evidence>
<evidence type="ECO:0000256" key="5">
    <source>
        <dbReference type="ARBA" id="ARBA00022833"/>
    </source>
</evidence>
<keyword evidence="14" id="KW-1185">Reference proteome</keyword>
<comment type="function">
    <text evidence="10">Component of an histone acetyltransferase complex.</text>
</comment>
<feature type="binding site" evidence="8">
    <location>
        <position position="426"/>
    </location>
    <ligand>
        <name>Zn(2+)</name>
        <dbReference type="ChEBI" id="CHEBI:29105"/>
        <label>2</label>
    </ligand>
</feature>
<evidence type="ECO:0000313" key="13">
    <source>
        <dbReference type="EMBL" id="SCZ90257.1"/>
    </source>
</evidence>
<gene>
    <name evidence="13" type="ORF">BZ3500_MVSOF-1268-A1-R1_CHR1-3G01874</name>
</gene>
<feature type="region of interest" description="Disordered" evidence="11">
    <location>
        <begin position="277"/>
        <end position="306"/>
    </location>
</feature>
<feature type="binding site" evidence="8">
    <location>
        <position position="451"/>
    </location>
    <ligand>
        <name>Zn(2+)</name>
        <dbReference type="ChEBI" id="CHEBI:29105"/>
        <label>2</label>
    </ligand>
</feature>
<dbReference type="GO" id="GO:0006325">
    <property type="term" value="P:chromatin organization"/>
    <property type="evidence" value="ECO:0007669"/>
    <property type="project" value="UniProtKB-KW"/>
</dbReference>
<feature type="binding site" evidence="8">
    <location>
        <position position="432"/>
    </location>
    <ligand>
        <name>Zn(2+)</name>
        <dbReference type="ChEBI" id="CHEBI:29105"/>
        <label>1</label>
    </ligand>
</feature>
<dbReference type="InterPro" id="IPR011011">
    <property type="entry name" value="Znf_FYVE_PHD"/>
</dbReference>
<dbReference type="PROSITE" id="PS01359">
    <property type="entry name" value="ZF_PHD_1"/>
    <property type="match status" value="1"/>
</dbReference>
<feature type="binding site" evidence="8">
    <location>
        <position position="410"/>
    </location>
    <ligand>
        <name>Zn(2+)</name>
        <dbReference type="ChEBI" id="CHEBI:29105"/>
        <label>1</label>
    </ligand>
</feature>
<comment type="similarity">
    <text evidence="2 10">Belongs to the ING family.</text>
</comment>
<dbReference type="SMART" id="SM00249">
    <property type="entry name" value="PHD"/>
    <property type="match status" value="1"/>
</dbReference>
<dbReference type="AlphaFoldDB" id="A0A2X0L7I3"/>
<dbReference type="InterPro" id="IPR019786">
    <property type="entry name" value="Zinc_finger_PHD-type_CS"/>
</dbReference>
<feature type="domain" description="PHD-type" evidence="12">
    <location>
        <begin position="405"/>
        <end position="454"/>
    </location>
</feature>
<dbReference type="STRING" id="289078.A0A2X0L7I3"/>
<dbReference type="SUPFAM" id="SSF57903">
    <property type="entry name" value="FYVE/PHD zinc finger"/>
    <property type="match status" value="1"/>
</dbReference>
<dbReference type="InterPro" id="IPR019787">
    <property type="entry name" value="Znf_PHD-finger"/>
</dbReference>
<evidence type="ECO:0000256" key="8">
    <source>
        <dbReference type="PIRSR" id="PIRSR628651-51"/>
    </source>
</evidence>
<feature type="binding site" evidence="8">
    <location>
        <position position="448"/>
    </location>
    <ligand>
        <name>Zn(2+)</name>
        <dbReference type="ChEBI" id="CHEBI:29105"/>
        <label>2</label>
    </ligand>
</feature>
<dbReference type="InterPro" id="IPR013083">
    <property type="entry name" value="Znf_RING/FYVE/PHD"/>
</dbReference>
<feature type="site" description="Histone H3K4me3 binding" evidence="7">
    <location>
        <position position="422"/>
    </location>
</feature>
<proteinExistence type="inferred from homology"/>
<dbReference type="GO" id="GO:0000785">
    <property type="term" value="C:chromatin"/>
    <property type="evidence" value="ECO:0007669"/>
    <property type="project" value="UniProtKB-ARBA"/>
</dbReference>
<keyword evidence="10" id="KW-0156">Chromatin regulator</keyword>
<keyword evidence="6 10" id="KW-0539">Nucleus</keyword>
<evidence type="ECO:0000256" key="2">
    <source>
        <dbReference type="ARBA" id="ARBA00010210"/>
    </source>
</evidence>
<feature type="binding site" evidence="8">
    <location>
        <position position="421"/>
    </location>
    <ligand>
        <name>Zn(2+)</name>
        <dbReference type="ChEBI" id="CHEBI:29105"/>
        <label>2</label>
    </ligand>
</feature>
<dbReference type="PANTHER" id="PTHR10333">
    <property type="entry name" value="INHIBITOR OF GROWTH PROTEIN"/>
    <property type="match status" value="1"/>
</dbReference>
<name>A0A2X0L7I3_9BASI</name>
<feature type="compositionally biased region" description="Pro residues" evidence="11">
    <location>
        <begin position="166"/>
        <end position="177"/>
    </location>
</feature>
<dbReference type="Gene3D" id="6.10.140.1740">
    <property type="match status" value="1"/>
</dbReference>
<accession>A0A2X0L7I3</accession>
<feature type="site" description="Histone H3K4me3 binding" evidence="7">
    <location>
        <position position="407"/>
    </location>
</feature>
<keyword evidence="3 8" id="KW-0479">Metal-binding</keyword>
<dbReference type="Pfam" id="PF12998">
    <property type="entry name" value="ING"/>
    <property type="match status" value="2"/>
</dbReference>
<feature type="site" description="Histone H3K4me3 binding" evidence="7">
    <location>
        <position position="418"/>
    </location>
</feature>
<feature type="region of interest" description="Disordered" evidence="11">
    <location>
        <begin position="166"/>
        <end position="226"/>
    </location>
</feature>
<feature type="binding site" evidence="8">
    <location>
        <position position="435"/>
    </location>
    <ligand>
        <name>Zn(2+)</name>
        <dbReference type="ChEBI" id="CHEBI:29105"/>
        <label>1</label>
    </ligand>
</feature>
<evidence type="ECO:0000256" key="4">
    <source>
        <dbReference type="ARBA" id="ARBA00022771"/>
    </source>
</evidence>
<dbReference type="CDD" id="cd16858">
    <property type="entry name" value="ING_ING3_Yng2p"/>
    <property type="match status" value="1"/>
</dbReference>
<dbReference type="InterPro" id="IPR024610">
    <property type="entry name" value="ING_N_histone-binding"/>
</dbReference>
<comment type="domain">
    <text evidence="10">The PHD-type zinc finger mediates the binding to H3K4me3.</text>
</comment>
<evidence type="ECO:0000259" key="12">
    <source>
        <dbReference type="PROSITE" id="PS50016"/>
    </source>
</evidence>
<dbReference type="InterPro" id="IPR001965">
    <property type="entry name" value="Znf_PHD"/>
</dbReference>
<organism evidence="13 14">
    <name type="scientific">Microbotryum saponariae</name>
    <dbReference type="NCBI Taxonomy" id="289078"/>
    <lineage>
        <taxon>Eukaryota</taxon>
        <taxon>Fungi</taxon>
        <taxon>Dikarya</taxon>
        <taxon>Basidiomycota</taxon>
        <taxon>Pucciniomycotina</taxon>
        <taxon>Microbotryomycetes</taxon>
        <taxon>Microbotryales</taxon>
        <taxon>Microbotryaceae</taxon>
        <taxon>Microbotryum</taxon>
    </lineage>
</organism>
<keyword evidence="5 8" id="KW-0862">Zinc</keyword>
<feature type="compositionally biased region" description="Low complexity" evidence="11">
    <location>
        <begin position="366"/>
        <end position="382"/>
    </location>
</feature>
<evidence type="ECO:0000256" key="10">
    <source>
        <dbReference type="RuleBase" id="RU361213"/>
    </source>
</evidence>
<dbReference type="GO" id="GO:0008270">
    <property type="term" value="F:zinc ion binding"/>
    <property type="evidence" value="ECO:0007669"/>
    <property type="project" value="UniProtKB-KW"/>
</dbReference>
<dbReference type="GO" id="GO:0005634">
    <property type="term" value="C:nucleus"/>
    <property type="evidence" value="ECO:0007669"/>
    <property type="project" value="UniProtKB-SubCell"/>
</dbReference>
<evidence type="ECO:0000256" key="1">
    <source>
        <dbReference type="ARBA" id="ARBA00004123"/>
    </source>
</evidence>